<dbReference type="PANTHER" id="PTHR12526">
    <property type="entry name" value="GLYCOSYLTRANSFERASE"/>
    <property type="match status" value="1"/>
</dbReference>
<dbReference type="CDD" id="cd03801">
    <property type="entry name" value="GT4_PimA-like"/>
    <property type="match status" value="1"/>
</dbReference>
<proteinExistence type="predicted"/>
<gene>
    <name evidence="2" type="ORF">WJM97_17610</name>
</gene>
<dbReference type="GO" id="GO:0016757">
    <property type="term" value="F:glycosyltransferase activity"/>
    <property type="evidence" value="ECO:0007669"/>
    <property type="project" value="UniProtKB-KW"/>
</dbReference>
<evidence type="ECO:0000259" key="1">
    <source>
        <dbReference type="Pfam" id="PF13439"/>
    </source>
</evidence>
<reference evidence="2 3" key="1">
    <citation type="submission" date="2024-04" db="EMBL/GenBank/DDBJ databases">
        <title>Okeanomitos corallinicola gen. &amp; sp. nov. (Nostocales, Cyanobacteria), a new toxic marine heterocyst-forming cyanobacterium from a coral reef.</title>
        <authorList>
            <person name="Li H."/>
            <person name="Li R."/>
            <person name="Kang J."/>
            <person name="Hii K.S."/>
            <person name="Mohamed H.F."/>
            <person name="Xu X."/>
            <person name="Luo Z."/>
        </authorList>
    </citation>
    <scope>NUCLEOTIDE SEQUENCE [LARGE SCALE GENOMIC DNA]</scope>
    <source>
        <strain evidence="2 3">TIOX110</strain>
    </source>
</reference>
<keyword evidence="2" id="KW-0328">Glycosyltransferase</keyword>
<dbReference type="Proteomes" id="UP001483337">
    <property type="component" value="Chromosome"/>
</dbReference>
<dbReference type="InterPro" id="IPR028098">
    <property type="entry name" value="Glyco_trans_4-like_N"/>
</dbReference>
<sequence length="387" mass="44422">MRILFVSSSSGSRGGGELYLIYLGQELAKRGYTVGLWCSEHPIMDELANSFAEFGEVWRSPYNNTYNRQLRSFTHIFPKISQEIIDQWHKFKPDIIHFNKQNLEDGLDLLASINNLTIPSLTTIHITQTQASLGAFLGKLRDIVAKTTLKKYQNPIVAISENRGQELKQLLELPNSSSQKIVIINNGVYIPEETERLVKRQASRLQLKINPEELLIVAVGRLEAQKQPLLFLQWANYLKHKIPSARFLWVGDGRLTSLWDEWVIKNNAQEYIQRLGWQNDVTPYLAAADGFFHPAAFEGLPFALLEAMAWRLPCLITSNLANELKFPQGVCFINSEQENFQELDKFINPQNRKFTANQGYQLVKARFSLGKMVDKYISTYNKIRLSR</sequence>
<keyword evidence="3" id="KW-1185">Reference proteome</keyword>
<keyword evidence="2" id="KW-0808">Transferase</keyword>
<dbReference type="RefSeq" id="WP_353930097.1">
    <property type="nucleotide sequence ID" value="NZ_CP150886.1"/>
</dbReference>
<dbReference type="EMBL" id="CP150886">
    <property type="protein sequence ID" value="WZB87183.1"/>
    <property type="molecule type" value="Genomic_DNA"/>
</dbReference>
<accession>A0ABZ2UP81</accession>
<protein>
    <submittedName>
        <fullName evidence="2">Glycosyltransferase family 4 protein</fullName>
        <ecNumber evidence="2">2.4.-.-</ecNumber>
    </submittedName>
</protein>
<dbReference type="SUPFAM" id="SSF53756">
    <property type="entry name" value="UDP-Glycosyltransferase/glycogen phosphorylase"/>
    <property type="match status" value="1"/>
</dbReference>
<dbReference type="PANTHER" id="PTHR12526:SF630">
    <property type="entry name" value="GLYCOSYLTRANSFERASE"/>
    <property type="match status" value="1"/>
</dbReference>
<dbReference type="Gene3D" id="3.40.50.2000">
    <property type="entry name" value="Glycogen Phosphorylase B"/>
    <property type="match status" value="2"/>
</dbReference>
<feature type="domain" description="Glycosyltransferase subfamily 4-like N-terminal" evidence="1">
    <location>
        <begin position="14"/>
        <end position="188"/>
    </location>
</feature>
<dbReference type="EC" id="2.4.-.-" evidence="2"/>
<dbReference type="Pfam" id="PF13692">
    <property type="entry name" value="Glyco_trans_1_4"/>
    <property type="match status" value="1"/>
</dbReference>
<dbReference type="Pfam" id="PF13439">
    <property type="entry name" value="Glyco_transf_4"/>
    <property type="match status" value="1"/>
</dbReference>
<evidence type="ECO:0000313" key="2">
    <source>
        <dbReference type="EMBL" id="WZB87183.1"/>
    </source>
</evidence>
<name>A0ABZ2UP81_9CYAN</name>
<evidence type="ECO:0000313" key="3">
    <source>
        <dbReference type="Proteomes" id="UP001483337"/>
    </source>
</evidence>
<organism evidence="2 3">
    <name type="scientific">Okeanomitos corallinicola TIOX110</name>
    <dbReference type="NCBI Taxonomy" id="3133117"/>
    <lineage>
        <taxon>Bacteria</taxon>
        <taxon>Bacillati</taxon>
        <taxon>Cyanobacteriota</taxon>
        <taxon>Cyanophyceae</taxon>
        <taxon>Nostocales</taxon>
        <taxon>Aphanizomenonaceae</taxon>
        <taxon>Okeanomitos</taxon>
    </lineage>
</organism>